<name>A0ACA9NPX9_9GLOM</name>
<protein>
    <submittedName>
        <fullName evidence="1">15193_t:CDS:1</fullName>
    </submittedName>
</protein>
<evidence type="ECO:0000313" key="2">
    <source>
        <dbReference type="Proteomes" id="UP000789525"/>
    </source>
</evidence>
<feature type="non-terminal residue" evidence="1">
    <location>
        <position position="1"/>
    </location>
</feature>
<organism evidence="1 2">
    <name type="scientific">Acaulospora colombiana</name>
    <dbReference type="NCBI Taxonomy" id="27376"/>
    <lineage>
        <taxon>Eukaryota</taxon>
        <taxon>Fungi</taxon>
        <taxon>Fungi incertae sedis</taxon>
        <taxon>Mucoromycota</taxon>
        <taxon>Glomeromycotina</taxon>
        <taxon>Glomeromycetes</taxon>
        <taxon>Diversisporales</taxon>
        <taxon>Acaulosporaceae</taxon>
        <taxon>Acaulospora</taxon>
    </lineage>
</organism>
<sequence length="122" mass="14728">LGRQTEEATKEESSVVTNDNDRKYGYLEKLSQFVRLHERRFFVFTQEGFLKYYKDEKDDTEPKEIKIAREVQIRTIDDRSFAFEIETKTRTYKLIASTEKERDEWVSILNEYRNSLPESEEK</sequence>
<evidence type="ECO:0000313" key="1">
    <source>
        <dbReference type="EMBL" id="CAG8670805.1"/>
    </source>
</evidence>
<dbReference type="EMBL" id="CAJVPT010024504">
    <property type="protein sequence ID" value="CAG8670805.1"/>
    <property type="molecule type" value="Genomic_DNA"/>
</dbReference>
<accession>A0ACA9NPX9</accession>
<gene>
    <name evidence="1" type="ORF">ACOLOM_LOCUS8944</name>
</gene>
<reference evidence="1" key="1">
    <citation type="submission" date="2021-06" db="EMBL/GenBank/DDBJ databases">
        <authorList>
            <person name="Kallberg Y."/>
            <person name="Tangrot J."/>
            <person name="Rosling A."/>
        </authorList>
    </citation>
    <scope>NUCLEOTIDE SEQUENCE</scope>
    <source>
        <strain evidence="1">CL356</strain>
    </source>
</reference>
<keyword evidence="2" id="KW-1185">Reference proteome</keyword>
<proteinExistence type="predicted"/>
<dbReference type="Proteomes" id="UP000789525">
    <property type="component" value="Unassembled WGS sequence"/>
</dbReference>
<comment type="caution">
    <text evidence="1">The sequence shown here is derived from an EMBL/GenBank/DDBJ whole genome shotgun (WGS) entry which is preliminary data.</text>
</comment>